<evidence type="ECO:0000256" key="3">
    <source>
        <dbReference type="ARBA" id="ARBA00023015"/>
    </source>
</evidence>
<evidence type="ECO:0000256" key="5">
    <source>
        <dbReference type="ARBA" id="ARBA00023155"/>
    </source>
</evidence>
<evidence type="ECO:0000256" key="7">
    <source>
        <dbReference type="ARBA" id="ARBA00023163"/>
    </source>
</evidence>
<keyword evidence="6" id="KW-0010">Activator</keyword>
<comment type="caution">
    <text evidence="13">The sequence shown here is derived from an EMBL/GenBank/DDBJ whole genome shotgun (WGS) entry which is preliminary data.</text>
</comment>
<dbReference type="GO" id="GO:0005634">
    <property type="term" value="C:nucleus"/>
    <property type="evidence" value="ECO:0007669"/>
    <property type="project" value="UniProtKB-SubCell"/>
</dbReference>
<dbReference type="SUPFAM" id="SSF46689">
    <property type="entry name" value="Homeodomain-like"/>
    <property type="match status" value="1"/>
</dbReference>
<dbReference type="AlphaFoldDB" id="A0A6L2PNS1"/>
<sequence>MEQQYLSQICAPFSNTHNRPFTFPPTPPSPAPPVPHCDPSWSTCLSQPLDTMFGYAPFHPSDPNQLFDTLASNVYQKREQETNTEEELIMSSNGTAILHGATPSPSNSEEISDTNIQPKYTFQEMGFHLCHDEDGSNAGVYKRHQYHMRVDQYETPQHCGTLNRENTIQKPRKCHQSPHKYETTFLYKRSYSDNEGNQYPECLNHTHLQTQCPQHLRGVEVPLDNKAGSPKDFRSLGNVDDVIMLREDGSGSRQQVTVDDIRWTPLSQEDASADDLLAAAEAFDHTRAGGEGEFLHPQSSSSPCGIESQKLDPKARKERTAFTKQQIRELEQEFGHSNYLTRLRRYEIAVALDLTERQVKVWFQNRRMKWKRTKGGYEKAERKQPGTRRKKPETTGGDNPHNQQASVE</sequence>
<evidence type="ECO:0000256" key="10">
    <source>
        <dbReference type="RuleBase" id="RU000682"/>
    </source>
</evidence>
<keyword evidence="3" id="KW-0805">Transcription regulation</keyword>
<evidence type="ECO:0000256" key="2">
    <source>
        <dbReference type="ARBA" id="ARBA00022473"/>
    </source>
</evidence>
<feature type="compositionally biased region" description="Polar residues" evidence="11">
    <location>
        <begin position="396"/>
        <end position="408"/>
    </location>
</feature>
<dbReference type="InterPro" id="IPR042634">
    <property type="entry name" value="MOX-1/MOX-2"/>
</dbReference>
<keyword evidence="8 9" id="KW-0539">Nucleus</keyword>
<evidence type="ECO:0000256" key="6">
    <source>
        <dbReference type="ARBA" id="ARBA00023159"/>
    </source>
</evidence>
<dbReference type="GO" id="GO:0000981">
    <property type="term" value="F:DNA-binding transcription factor activity, RNA polymerase II-specific"/>
    <property type="evidence" value="ECO:0007669"/>
    <property type="project" value="InterPro"/>
</dbReference>
<evidence type="ECO:0000256" key="4">
    <source>
        <dbReference type="ARBA" id="ARBA00023125"/>
    </source>
</evidence>
<dbReference type="InterPro" id="IPR001356">
    <property type="entry name" value="HD"/>
</dbReference>
<dbReference type="CDD" id="cd00086">
    <property type="entry name" value="homeodomain"/>
    <property type="match status" value="1"/>
</dbReference>
<dbReference type="Proteomes" id="UP000502823">
    <property type="component" value="Unassembled WGS sequence"/>
</dbReference>
<evidence type="ECO:0000256" key="11">
    <source>
        <dbReference type="SAM" id="MobiDB-lite"/>
    </source>
</evidence>
<organism evidence="13 14">
    <name type="scientific">Coptotermes formosanus</name>
    <name type="common">Formosan subterranean termite</name>
    <dbReference type="NCBI Taxonomy" id="36987"/>
    <lineage>
        <taxon>Eukaryota</taxon>
        <taxon>Metazoa</taxon>
        <taxon>Ecdysozoa</taxon>
        <taxon>Arthropoda</taxon>
        <taxon>Hexapoda</taxon>
        <taxon>Insecta</taxon>
        <taxon>Pterygota</taxon>
        <taxon>Neoptera</taxon>
        <taxon>Polyneoptera</taxon>
        <taxon>Dictyoptera</taxon>
        <taxon>Blattodea</taxon>
        <taxon>Blattoidea</taxon>
        <taxon>Termitoidae</taxon>
        <taxon>Rhinotermitidae</taxon>
        <taxon>Coptotermes</taxon>
    </lineage>
</organism>
<dbReference type="InterPro" id="IPR020479">
    <property type="entry name" value="HD_metazoa"/>
</dbReference>
<feature type="compositionally biased region" description="Basic and acidic residues" evidence="11">
    <location>
        <begin position="375"/>
        <end position="384"/>
    </location>
</feature>
<dbReference type="PANTHER" id="PTHR24328">
    <property type="entry name" value="HOMEOBOX PROTEIN MOX"/>
    <property type="match status" value="1"/>
</dbReference>
<evidence type="ECO:0000313" key="13">
    <source>
        <dbReference type="EMBL" id="GFG31627.1"/>
    </source>
</evidence>
<evidence type="ECO:0000256" key="8">
    <source>
        <dbReference type="ARBA" id="ARBA00023242"/>
    </source>
</evidence>
<feature type="region of interest" description="Disordered" evidence="11">
    <location>
        <begin position="289"/>
        <end position="312"/>
    </location>
</feature>
<dbReference type="GO" id="GO:0045944">
    <property type="term" value="P:positive regulation of transcription by RNA polymerase II"/>
    <property type="evidence" value="ECO:0007669"/>
    <property type="project" value="InterPro"/>
</dbReference>
<accession>A0A6L2PNS1</accession>
<dbReference type="PROSITE" id="PS00027">
    <property type="entry name" value="HOMEOBOX_1"/>
    <property type="match status" value="1"/>
</dbReference>
<keyword evidence="4 9" id="KW-0238">DNA-binding</keyword>
<evidence type="ECO:0000256" key="9">
    <source>
        <dbReference type="PROSITE-ProRule" id="PRU00108"/>
    </source>
</evidence>
<evidence type="ECO:0000313" key="14">
    <source>
        <dbReference type="Proteomes" id="UP000502823"/>
    </source>
</evidence>
<keyword evidence="7" id="KW-0804">Transcription</keyword>
<evidence type="ECO:0000256" key="1">
    <source>
        <dbReference type="ARBA" id="ARBA00004123"/>
    </source>
</evidence>
<keyword evidence="14" id="KW-1185">Reference proteome</keyword>
<dbReference type="EMBL" id="BLKM01004528">
    <property type="protein sequence ID" value="GFG31627.1"/>
    <property type="molecule type" value="Genomic_DNA"/>
</dbReference>
<dbReference type="PRINTS" id="PR00024">
    <property type="entry name" value="HOMEOBOX"/>
</dbReference>
<protein>
    <recommendedName>
        <fullName evidence="12">Homeobox domain-containing protein</fullName>
    </recommendedName>
</protein>
<dbReference type="InterPro" id="IPR017970">
    <property type="entry name" value="Homeobox_CS"/>
</dbReference>
<dbReference type="SMART" id="SM00389">
    <property type="entry name" value="HOX"/>
    <property type="match status" value="1"/>
</dbReference>
<gene>
    <name evidence="13" type="ORF">Cfor_12533</name>
</gene>
<dbReference type="InParanoid" id="A0A6L2PNS1"/>
<dbReference type="OrthoDB" id="6159439at2759"/>
<dbReference type="InterPro" id="IPR009057">
    <property type="entry name" value="Homeodomain-like_sf"/>
</dbReference>
<dbReference type="GO" id="GO:0000978">
    <property type="term" value="F:RNA polymerase II cis-regulatory region sequence-specific DNA binding"/>
    <property type="evidence" value="ECO:0007669"/>
    <property type="project" value="TreeGrafter"/>
</dbReference>
<reference evidence="14" key="1">
    <citation type="submission" date="2020-01" db="EMBL/GenBank/DDBJ databases">
        <title>Draft genome sequence of the Termite Coptotermes fromosanus.</title>
        <authorList>
            <person name="Itakura S."/>
            <person name="Yosikawa Y."/>
            <person name="Umezawa K."/>
        </authorList>
    </citation>
    <scope>NUCLEOTIDE SEQUENCE [LARGE SCALE GENOMIC DNA]</scope>
</reference>
<feature type="region of interest" description="Disordered" evidence="11">
    <location>
        <begin position="371"/>
        <end position="408"/>
    </location>
</feature>
<name>A0A6L2PNS1_COPFO</name>
<dbReference type="PANTHER" id="PTHR24328:SF7">
    <property type="entry name" value="BUTTONLESS"/>
    <property type="match status" value="1"/>
</dbReference>
<dbReference type="Gene3D" id="1.10.10.60">
    <property type="entry name" value="Homeodomain-like"/>
    <property type="match status" value="1"/>
</dbReference>
<dbReference type="Pfam" id="PF00046">
    <property type="entry name" value="Homeodomain"/>
    <property type="match status" value="1"/>
</dbReference>
<comment type="subcellular location">
    <subcellularLocation>
        <location evidence="1 9 10">Nucleus</location>
    </subcellularLocation>
</comment>
<keyword evidence="5 9" id="KW-0371">Homeobox</keyword>
<evidence type="ECO:0000259" key="12">
    <source>
        <dbReference type="PROSITE" id="PS50071"/>
    </source>
</evidence>
<proteinExistence type="predicted"/>
<feature type="DNA-binding region" description="Homeobox" evidence="9">
    <location>
        <begin position="315"/>
        <end position="374"/>
    </location>
</feature>
<keyword evidence="2" id="KW-0217">Developmental protein</keyword>
<feature type="domain" description="Homeobox" evidence="12">
    <location>
        <begin position="313"/>
        <end position="373"/>
    </location>
</feature>
<dbReference type="PROSITE" id="PS50071">
    <property type="entry name" value="HOMEOBOX_2"/>
    <property type="match status" value="1"/>
</dbReference>